<comment type="caution">
    <text evidence="2">The sequence shown here is derived from an EMBL/GenBank/DDBJ whole genome shotgun (WGS) entry which is preliminary data.</text>
</comment>
<dbReference type="EMBL" id="BAAAFD010000003">
    <property type="protein sequence ID" value="GAA0855315.1"/>
    <property type="molecule type" value="Genomic_DNA"/>
</dbReference>
<evidence type="ECO:0000256" key="1">
    <source>
        <dbReference type="SAM" id="SignalP"/>
    </source>
</evidence>
<protein>
    <submittedName>
        <fullName evidence="2">DUF3016 domain-containing protein</fullName>
    </submittedName>
</protein>
<name>A0ABP3WRI7_9ALTE</name>
<sequence length="175" mass="20042">MKVSYLITGAALMLVSAQSQAKAEVEVVWENPKEYRDVQPTMQSRAKFREQTFKQLEEYINELAESLPEGQKLSITVTNLDLAGQVWPSSFVGLGNSGNEVRVVKQIDIPRMSFSYTLTDAQGAVIQQADEVNLKDMSFQDRHNPFFRSENLRYEKNMLRIWFNDEFPELIANNG</sequence>
<gene>
    <name evidence="2" type="ORF">GCM10009114_13950</name>
</gene>
<dbReference type="Pfam" id="PF11454">
    <property type="entry name" value="DUF3016"/>
    <property type="match status" value="1"/>
</dbReference>
<dbReference type="RefSeq" id="WP_343858040.1">
    <property type="nucleotide sequence ID" value="NZ_BAAAFD010000003.1"/>
</dbReference>
<reference evidence="3" key="1">
    <citation type="journal article" date="2019" name="Int. J. Syst. Evol. Microbiol.">
        <title>The Global Catalogue of Microorganisms (GCM) 10K type strain sequencing project: providing services to taxonomists for standard genome sequencing and annotation.</title>
        <authorList>
            <consortium name="The Broad Institute Genomics Platform"/>
            <consortium name="The Broad Institute Genome Sequencing Center for Infectious Disease"/>
            <person name="Wu L."/>
            <person name="Ma J."/>
        </authorList>
    </citation>
    <scope>NUCLEOTIDE SEQUENCE [LARGE SCALE GENOMIC DNA]</scope>
    <source>
        <strain evidence="3">JCM 15896</strain>
    </source>
</reference>
<evidence type="ECO:0000313" key="3">
    <source>
        <dbReference type="Proteomes" id="UP001500359"/>
    </source>
</evidence>
<keyword evidence="3" id="KW-1185">Reference proteome</keyword>
<dbReference type="Proteomes" id="UP001500359">
    <property type="component" value="Unassembled WGS sequence"/>
</dbReference>
<dbReference type="InterPro" id="IPR021557">
    <property type="entry name" value="DUF3016"/>
</dbReference>
<organism evidence="2 3">
    <name type="scientific">Aliiglaciecola litoralis</name>
    <dbReference type="NCBI Taxonomy" id="582857"/>
    <lineage>
        <taxon>Bacteria</taxon>
        <taxon>Pseudomonadati</taxon>
        <taxon>Pseudomonadota</taxon>
        <taxon>Gammaproteobacteria</taxon>
        <taxon>Alteromonadales</taxon>
        <taxon>Alteromonadaceae</taxon>
        <taxon>Aliiglaciecola</taxon>
    </lineage>
</organism>
<feature type="signal peptide" evidence="1">
    <location>
        <begin position="1"/>
        <end position="21"/>
    </location>
</feature>
<evidence type="ECO:0000313" key="2">
    <source>
        <dbReference type="EMBL" id="GAA0855315.1"/>
    </source>
</evidence>
<feature type="chain" id="PRO_5046766962" evidence="1">
    <location>
        <begin position="22"/>
        <end position="175"/>
    </location>
</feature>
<proteinExistence type="predicted"/>
<keyword evidence="1" id="KW-0732">Signal</keyword>
<accession>A0ABP3WRI7</accession>